<accession>A0A1H9SP91</accession>
<dbReference type="PANTHER" id="PTHR11669:SF8">
    <property type="entry name" value="DNA POLYMERASE III SUBUNIT DELTA"/>
    <property type="match status" value="1"/>
</dbReference>
<dbReference type="NCBIfam" id="TIGR00678">
    <property type="entry name" value="holB"/>
    <property type="match status" value="1"/>
</dbReference>
<dbReference type="Proteomes" id="UP000198948">
    <property type="component" value="Unassembled WGS sequence"/>
</dbReference>
<dbReference type="GO" id="GO:0008408">
    <property type="term" value="F:3'-5' exonuclease activity"/>
    <property type="evidence" value="ECO:0007669"/>
    <property type="project" value="InterPro"/>
</dbReference>
<organism evidence="1 2">
    <name type="scientific">Isobaculum melis</name>
    <dbReference type="NCBI Taxonomy" id="142588"/>
    <lineage>
        <taxon>Bacteria</taxon>
        <taxon>Bacillati</taxon>
        <taxon>Bacillota</taxon>
        <taxon>Bacilli</taxon>
        <taxon>Lactobacillales</taxon>
        <taxon>Carnobacteriaceae</taxon>
        <taxon>Isobaculum</taxon>
    </lineage>
</organism>
<dbReference type="AlphaFoldDB" id="A0A1H9SP91"/>
<name>A0A1H9SP91_9LACT</name>
<evidence type="ECO:0000313" key="1">
    <source>
        <dbReference type="EMBL" id="SER86585.1"/>
    </source>
</evidence>
<protein>
    <submittedName>
        <fullName evidence="1">DNA polymerase III, delta prime subunit</fullName>
    </submittedName>
</protein>
<dbReference type="Gene3D" id="3.40.50.300">
    <property type="entry name" value="P-loop containing nucleotide triphosphate hydrolases"/>
    <property type="match status" value="1"/>
</dbReference>
<dbReference type="CDD" id="cd00009">
    <property type="entry name" value="AAA"/>
    <property type="match status" value="1"/>
</dbReference>
<dbReference type="SUPFAM" id="SSF52540">
    <property type="entry name" value="P-loop containing nucleoside triphosphate hydrolases"/>
    <property type="match status" value="1"/>
</dbReference>
<dbReference type="InterPro" id="IPR004622">
    <property type="entry name" value="DNA_pol_HolB"/>
</dbReference>
<dbReference type="InterPro" id="IPR050238">
    <property type="entry name" value="DNA_Rep/Repair_Clamp_Loader"/>
</dbReference>
<proteinExistence type="predicted"/>
<dbReference type="Pfam" id="PF13177">
    <property type="entry name" value="DNA_pol3_delta2"/>
    <property type="match status" value="1"/>
</dbReference>
<evidence type="ECO:0000313" key="2">
    <source>
        <dbReference type="Proteomes" id="UP000198948"/>
    </source>
</evidence>
<dbReference type="InterPro" id="IPR027417">
    <property type="entry name" value="P-loop_NTPase"/>
</dbReference>
<dbReference type="PANTHER" id="PTHR11669">
    <property type="entry name" value="REPLICATION FACTOR C / DNA POLYMERASE III GAMMA-TAU SUBUNIT"/>
    <property type="match status" value="1"/>
</dbReference>
<dbReference type="GO" id="GO:0003887">
    <property type="term" value="F:DNA-directed DNA polymerase activity"/>
    <property type="evidence" value="ECO:0007669"/>
    <property type="project" value="InterPro"/>
</dbReference>
<sequence>MVNNEIKRLQPQLTEQFKASVKHGQLAHAYLFEGEPGTGKKAMAKWLAMAKFCEEQLDDEPCGVCHNCLRIQAEEHPDVMIVAPDGLSIKVDQVRELKTAFSKTGVEGSQKIFIVEDVEKMTVGAANSLLKFLEEPDGSVSAFLLTTAKQKILPTILSRCQVVTFFPLAKKDLLKALEAAGINPAKGALWVHLTNNFQTAVEMEQDEWFNEAKQIIWKLFQNIASGDYQGFIMIQTHFMPHFKEREQQLIGLDMLVYLYRDLLMLSYGTAQILAYPTKEQELQRIIEKQTGTKTNMQLAFILKAKRKLESNVGAQGVFEQLVLQLIKS</sequence>
<keyword evidence="2" id="KW-1185">Reference proteome</keyword>
<gene>
    <name evidence="1" type="ORF">SAMN04488559_10857</name>
</gene>
<dbReference type="GO" id="GO:0006261">
    <property type="term" value="P:DNA-templated DNA replication"/>
    <property type="evidence" value="ECO:0007669"/>
    <property type="project" value="TreeGrafter"/>
</dbReference>
<dbReference type="FunFam" id="3.40.50.300:FF:001255">
    <property type="entry name" value="DNA polymerase III subunit delta"/>
    <property type="match status" value="1"/>
</dbReference>
<dbReference type="NCBIfam" id="NF005972">
    <property type="entry name" value="PRK08058.1"/>
    <property type="match status" value="1"/>
</dbReference>
<dbReference type="EMBL" id="FOHA01000008">
    <property type="protein sequence ID" value="SER86585.1"/>
    <property type="molecule type" value="Genomic_DNA"/>
</dbReference>
<reference evidence="1 2" key="1">
    <citation type="submission" date="2016-10" db="EMBL/GenBank/DDBJ databases">
        <authorList>
            <person name="de Groot N.N."/>
        </authorList>
    </citation>
    <scope>NUCLEOTIDE SEQUENCE [LARGE SCALE GENOMIC DNA]</scope>
    <source>
        <strain evidence="1 2">DSM 13760</strain>
    </source>
</reference>
<dbReference type="RefSeq" id="WP_425431595.1">
    <property type="nucleotide sequence ID" value="NZ_FOHA01000008.1"/>
</dbReference>
<dbReference type="STRING" id="142588.SAMN04488559_10857"/>